<proteinExistence type="predicted"/>
<protein>
    <submittedName>
        <fullName evidence="2">Rv3235 family protein</fullName>
    </submittedName>
</protein>
<dbReference type="RefSeq" id="WP_319159409.1">
    <property type="nucleotide sequence ID" value="NZ_CP138359.1"/>
</dbReference>
<keyword evidence="3" id="KW-1185">Reference proteome</keyword>
<accession>A0AAF1C3S9</accession>
<evidence type="ECO:0000313" key="2">
    <source>
        <dbReference type="EMBL" id="WPF83269.1"/>
    </source>
</evidence>
<evidence type="ECO:0000256" key="1">
    <source>
        <dbReference type="SAM" id="MobiDB-lite"/>
    </source>
</evidence>
<feature type="compositionally biased region" description="Polar residues" evidence="1">
    <location>
        <begin position="21"/>
        <end position="32"/>
    </location>
</feature>
<name>A0AAF1C3S9_9MICO</name>
<dbReference type="KEGG" id="sbil:SANBI_000928"/>
<dbReference type="Pfam" id="PF20060">
    <property type="entry name" value="DUF6459"/>
    <property type="match status" value="1"/>
</dbReference>
<sequence length="175" mass="18852">MTALAPTAPAADRQELRRTDTASVNRESSAATVSARHGLRHRAAPAPVRRTPAPPGREPAADPGDPTALCCAVAHAATEVLRGVRPLAQLVRSVSPEVYDQLETLARVRSAARDRRGAPPTPQSRSRVRRARVVRVAPDAAEATVIIDDVDRVRAAALRVELHRGRWRVVVLEIG</sequence>
<dbReference type="InterPro" id="IPR045596">
    <property type="entry name" value="DUF6459"/>
</dbReference>
<evidence type="ECO:0000313" key="3">
    <source>
        <dbReference type="Proteomes" id="UP001304340"/>
    </source>
</evidence>
<dbReference type="Proteomes" id="UP001304340">
    <property type="component" value="Chromosome"/>
</dbReference>
<feature type="region of interest" description="Disordered" evidence="1">
    <location>
        <begin position="110"/>
        <end position="129"/>
    </location>
</feature>
<feature type="region of interest" description="Disordered" evidence="1">
    <location>
        <begin position="1"/>
        <end position="65"/>
    </location>
</feature>
<gene>
    <name evidence="2" type="ORF">SANBI_000928</name>
</gene>
<dbReference type="AlphaFoldDB" id="A0AAF1C3S9"/>
<dbReference type="EMBL" id="CP138359">
    <property type="protein sequence ID" value="WPF83269.1"/>
    <property type="molecule type" value="Genomic_DNA"/>
</dbReference>
<reference evidence="3" key="1">
    <citation type="submission" date="2023-11" db="EMBL/GenBank/DDBJ databases">
        <authorList>
            <person name="Helweg L.P."/>
            <person name="Kiel A."/>
            <person name="Hitz F."/>
            <person name="Ruckert-Reed C."/>
            <person name="Busche T."/>
            <person name="Kaltschmidt B."/>
            <person name="Kaltschmidt C."/>
        </authorList>
    </citation>
    <scope>NUCLEOTIDE SEQUENCE [LARGE SCALE GENOMIC DNA]</scope>
    <source>
        <strain evidence="3">4.1</strain>
    </source>
</reference>
<organism evidence="2 3">
    <name type="scientific">Sanguibacter biliveldensis</name>
    <dbReference type="NCBI Taxonomy" id="3030830"/>
    <lineage>
        <taxon>Bacteria</taxon>
        <taxon>Bacillati</taxon>
        <taxon>Actinomycetota</taxon>
        <taxon>Actinomycetes</taxon>
        <taxon>Micrococcales</taxon>
        <taxon>Sanguibacteraceae</taxon>
        <taxon>Sanguibacter</taxon>
    </lineage>
</organism>